<keyword evidence="1" id="KW-0812">Transmembrane</keyword>
<organism evidence="4 5">
    <name type="scientific">Aequorivita lipolytica</name>
    <dbReference type="NCBI Taxonomy" id="153267"/>
    <lineage>
        <taxon>Bacteria</taxon>
        <taxon>Pseudomonadati</taxon>
        <taxon>Bacteroidota</taxon>
        <taxon>Flavobacteriia</taxon>
        <taxon>Flavobacteriales</taxon>
        <taxon>Flavobacteriaceae</taxon>
        <taxon>Aequorivita</taxon>
    </lineage>
</organism>
<name>A0A5C6YQN2_9FLAO</name>
<evidence type="ECO:0000256" key="1">
    <source>
        <dbReference type="SAM" id="Phobius"/>
    </source>
</evidence>
<keyword evidence="5" id="KW-1185">Reference proteome</keyword>
<sequence>MNTKKMEKDYLLHKWLNNEATPEELEQLKTDPEYASYVQIAAASSGFELPKMDSEANFEAISNKIKPVHQLHKPNIFSVVWKVAAVFAVLLAGYYYISILDTSVKTEIAQTETFSLPDNSKVVLNAGSKITYNKKNWSNSRELSLDGEAYFKVTKGNKFSVKTVEGTVSVLGTQFNVSARDGLFAVACYEGLVSVAFNDTLLKVPAGSKIQIENGKLVINEAAENPSPVWLADESNFENAPLSLVIKEVERQYPIKVTLEDIDSEKRFTGSFTHENLDLALKAICEPLQLNYKINKNGAVSIHAKNSK</sequence>
<feature type="domain" description="FecR protein" evidence="2">
    <location>
        <begin position="104"/>
        <end position="193"/>
    </location>
</feature>
<keyword evidence="1" id="KW-1133">Transmembrane helix</keyword>
<dbReference type="GO" id="GO:0016989">
    <property type="term" value="F:sigma factor antagonist activity"/>
    <property type="evidence" value="ECO:0007669"/>
    <property type="project" value="TreeGrafter"/>
</dbReference>
<protein>
    <submittedName>
        <fullName evidence="4">FecR family protein</fullName>
    </submittedName>
</protein>
<evidence type="ECO:0000313" key="5">
    <source>
        <dbReference type="Proteomes" id="UP000321945"/>
    </source>
</evidence>
<gene>
    <name evidence="4" type="ORF">ESV24_05340</name>
</gene>
<dbReference type="InterPro" id="IPR006860">
    <property type="entry name" value="FecR"/>
</dbReference>
<dbReference type="EMBL" id="VORU01000003">
    <property type="protein sequence ID" value="TXD69862.1"/>
    <property type="molecule type" value="Genomic_DNA"/>
</dbReference>
<comment type="caution">
    <text evidence="4">The sequence shown here is derived from an EMBL/GenBank/DDBJ whole genome shotgun (WGS) entry which is preliminary data.</text>
</comment>
<evidence type="ECO:0000313" key="4">
    <source>
        <dbReference type="EMBL" id="TXD69862.1"/>
    </source>
</evidence>
<dbReference type="RefSeq" id="WP_111814668.1">
    <property type="nucleotide sequence ID" value="NZ_CBCRZQ010000002.1"/>
</dbReference>
<dbReference type="InterPro" id="IPR032508">
    <property type="entry name" value="FecR_C"/>
</dbReference>
<dbReference type="PANTHER" id="PTHR30273:SF2">
    <property type="entry name" value="PROTEIN FECR"/>
    <property type="match status" value="1"/>
</dbReference>
<keyword evidence="1" id="KW-0472">Membrane</keyword>
<evidence type="ECO:0000259" key="2">
    <source>
        <dbReference type="Pfam" id="PF04773"/>
    </source>
</evidence>
<dbReference type="InterPro" id="IPR012373">
    <property type="entry name" value="Ferrdict_sens_TM"/>
</dbReference>
<reference evidence="4 5" key="1">
    <citation type="submission" date="2019-08" db="EMBL/GenBank/DDBJ databases">
        <title>Genome of Aequorivita lipolytica Y10-2 (type strain).</title>
        <authorList>
            <person name="Bowman J.P."/>
        </authorList>
    </citation>
    <scope>NUCLEOTIDE SEQUENCE [LARGE SCALE GENOMIC DNA]</scope>
    <source>
        <strain evidence="4 5">Y10-2</strain>
    </source>
</reference>
<dbReference type="Gene3D" id="3.55.50.30">
    <property type="match status" value="1"/>
</dbReference>
<dbReference type="Proteomes" id="UP000321945">
    <property type="component" value="Unassembled WGS sequence"/>
</dbReference>
<accession>A0A5C6YQN2</accession>
<dbReference type="Pfam" id="PF04773">
    <property type="entry name" value="FecR"/>
    <property type="match status" value="1"/>
</dbReference>
<dbReference type="PIRSF" id="PIRSF018266">
    <property type="entry name" value="FecR"/>
    <property type="match status" value="1"/>
</dbReference>
<dbReference type="Gene3D" id="2.60.120.1440">
    <property type="match status" value="1"/>
</dbReference>
<proteinExistence type="predicted"/>
<feature type="domain" description="Protein FecR C-terminal" evidence="3">
    <location>
        <begin position="236"/>
        <end position="297"/>
    </location>
</feature>
<dbReference type="OrthoDB" id="1097347at2"/>
<dbReference type="Pfam" id="PF16344">
    <property type="entry name" value="FecR_C"/>
    <property type="match status" value="1"/>
</dbReference>
<dbReference type="AlphaFoldDB" id="A0A5C6YQN2"/>
<dbReference type="PANTHER" id="PTHR30273">
    <property type="entry name" value="PERIPLASMIC SIGNAL SENSOR AND SIGMA FACTOR ACTIVATOR FECR-RELATED"/>
    <property type="match status" value="1"/>
</dbReference>
<feature type="transmembrane region" description="Helical" evidence="1">
    <location>
        <begin position="79"/>
        <end position="97"/>
    </location>
</feature>
<evidence type="ECO:0000259" key="3">
    <source>
        <dbReference type="Pfam" id="PF16344"/>
    </source>
</evidence>